<keyword evidence="3" id="KW-1185">Reference proteome</keyword>
<name>S7QB15_GLOTA</name>
<reference evidence="2 3" key="1">
    <citation type="journal article" date="2012" name="Science">
        <title>The Paleozoic origin of enzymatic lignin decomposition reconstructed from 31 fungal genomes.</title>
        <authorList>
            <person name="Floudas D."/>
            <person name="Binder M."/>
            <person name="Riley R."/>
            <person name="Barry K."/>
            <person name="Blanchette R.A."/>
            <person name="Henrissat B."/>
            <person name="Martinez A.T."/>
            <person name="Otillar R."/>
            <person name="Spatafora J.W."/>
            <person name="Yadav J.S."/>
            <person name="Aerts A."/>
            <person name="Benoit I."/>
            <person name="Boyd A."/>
            <person name="Carlson A."/>
            <person name="Copeland A."/>
            <person name="Coutinho P.M."/>
            <person name="de Vries R.P."/>
            <person name="Ferreira P."/>
            <person name="Findley K."/>
            <person name="Foster B."/>
            <person name="Gaskell J."/>
            <person name="Glotzer D."/>
            <person name="Gorecki P."/>
            <person name="Heitman J."/>
            <person name="Hesse C."/>
            <person name="Hori C."/>
            <person name="Igarashi K."/>
            <person name="Jurgens J.A."/>
            <person name="Kallen N."/>
            <person name="Kersten P."/>
            <person name="Kohler A."/>
            <person name="Kuees U."/>
            <person name="Kumar T.K.A."/>
            <person name="Kuo A."/>
            <person name="LaButti K."/>
            <person name="Larrondo L.F."/>
            <person name="Lindquist E."/>
            <person name="Ling A."/>
            <person name="Lombard V."/>
            <person name="Lucas S."/>
            <person name="Lundell T."/>
            <person name="Martin R."/>
            <person name="McLaughlin D.J."/>
            <person name="Morgenstern I."/>
            <person name="Morin E."/>
            <person name="Murat C."/>
            <person name="Nagy L.G."/>
            <person name="Nolan M."/>
            <person name="Ohm R.A."/>
            <person name="Patyshakuliyeva A."/>
            <person name="Rokas A."/>
            <person name="Ruiz-Duenas F.J."/>
            <person name="Sabat G."/>
            <person name="Salamov A."/>
            <person name="Samejima M."/>
            <person name="Schmutz J."/>
            <person name="Slot J.C."/>
            <person name="St John F."/>
            <person name="Stenlid J."/>
            <person name="Sun H."/>
            <person name="Sun S."/>
            <person name="Syed K."/>
            <person name="Tsang A."/>
            <person name="Wiebenga A."/>
            <person name="Young D."/>
            <person name="Pisabarro A."/>
            <person name="Eastwood D.C."/>
            <person name="Martin F."/>
            <person name="Cullen D."/>
            <person name="Grigoriev I.V."/>
            <person name="Hibbett D.S."/>
        </authorList>
    </citation>
    <scope>NUCLEOTIDE SEQUENCE [LARGE SCALE GENOMIC DNA]</scope>
    <source>
        <strain evidence="2 3">ATCC 11539</strain>
    </source>
</reference>
<dbReference type="HOGENOM" id="CLU_595885_0_0_1"/>
<dbReference type="KEGG" id="gtr:GLOTRDRAFT_128465"/>
<evidence type="ECO:0000313" key="2">
    <source>
        <dbReference type="EMBL" id="EPQ56523.1"/>
    </source>
</evidence>
<organism evidence="2 3">
    <name type="scientific">Gloeophyllum trabeum (strain ATCC 11539 / FP-39264 / Madison 617)</name>
    <name type="common">Brown rot fungus</name>
    <dbReference type="NCBI Taxonomy" id="670483"/>
    <lineage>
        <taxon>Eukaryota</taxon>
        <taxon>Fungi</taxon>
        <taxon>Dikarya</taxon>
        <taxon>Basidiomycota</taxon>
        <taxon>Agaricomycotina</taxon>
        <taxon>Agaricomycetes</taxon>
        <taxon>Gloeophyllales</taxon>
        <taxon>Gloeophyllaceae</taxon>
        <taxon>Gloeophyllum</taxon>
    </lineage>
</organism>
<evidence type="ECO:0000313" key="3">
    <source>
        <dbReference type="Proteomes" id="UP000030669"/>
    </source>
</evidence>
<dbReference type="RefSeq" id="XP_007865240.1">
    <property type="nucleotide sequence ID" value="XM_007867049.1"/>
</dbReference>
<gene>
    <name evidence="2" type="ORF">GLOTRDRAFT_128465</name>
</gene>
<dbReference type="GeneID" id="19301736"/>
<protein>
    <submittedName>
        <fullName evidence="2">Uncharacterized protein</fullName>
    </submittedName>
</protein>
<dbReference type="AlphaFoldDB" id="S7QB15"/>
<proteinExistence type="predicted"/>
<sequence>MALTRTLIVDDSDLTHTTSSVDAVSVKISLPMPLVKGRGKRSSGASPFTLRRRSRTSRGAEHGIAPTEKEGSLARRTGALERLDDFVLVDDSDLEGSELQKDCYVTTSLSSSASHLDYELINVVYEDDVKPLSTVSSPAVVDLTEPLDTDSACTDPCPPYSLEPILEEPLDASCSSGAGLLSPDRHSAADVSYCSTASDASIDTLADGSSVHLPEGFLDNLEEMERLLTLPSRPKPRASTASLNSKENAPVDRSADRQSVSRSTTTTSIDTLADGGEPQLPPGFFENLQEMEQLITSHSGEKERKNEAPSRPSRQLPTIIVTKPQRRIVRRESNVIFRGSSAGLTKQLDYDYMDEMVYEEDMSYSGDHTPCVPPQYADFLQVPQVDFRGRIIGDDEEEDEEEEEEVPFTAPTIHVLLKKPRFNGLDGLRSLVTRLRRRRPSSLAVDELMEIIDEDDLVEDDDY</sequence>
<dbReference type="Proteomes" id="UP000030669">
    <property type="component" value="Unassembled WGS sequence"/>
</dbReference>
<evidence type="ECO:0000256" key="1">
    <source>
        <dbReference type="SAM" id="MobiDB-lite"/>
    </source>
</evidence>
<accession>S7QB15</accession>
<feature type="region of interest" description="Disordered" evidence="1">
    <location>
        <begin position="35"/>
        <end position="71"/>
    </location>
</feature>
<feature type="region of interest" description="Disordered" evidence="1">
    <location>
        <begin position="231"/>
        <end position="284"/>
    </location>
</feature>
<dbReference type="EMBL" id="KB469300">
    <property type="protein sequence ID" value="EPQ56523.1"/>
    <property type="molecule type" value="Genomic_DNA"/>
</dbReference>